<dbReference type="InterPro" id="IPR057153">
    <property type="entry name" value="DUF7831"/>
</dbReference>
<proteinExistence type="predicted"/>
<dbReference type="KEGG" id="txi:TH3_21078"/>
<geneLocation type="plasmid" evidence="3"/>
<evidence type="ECO:0000313" key="2">
    <source>
        <dbReference type="EMBL" id="AJD54288.1"/>
    </source>
</evidence>
<feature type="domain" description="DUF7831" evidence="1">
    <location>
        <begin position="20"/>
        <end position="132"/>
    </location>
</feature>
<reference evidence="2 3" key="1">
    <citation type="journal article" date="2012" name="J. Bacteriol.">
        <title>Genome sequence of Thalassospira xiamenensis type strain M-5.</title>
        <authorList>
            <person name="Lai Q."/>
            <person name="Shao Z."/>
        </authorList>
    </citation>
    <scope>NUCLEOTIDE SEQUENCE [LARGE SCALE GENOMIC DNA]</scope>
    <source>
        <strain evidence="2 3">M-5</strain>
    </source>
</reference>
<organism evidence="2 3">
    <name type="scientific">Thalassospira xiamenensis M-5 = DSM 17429</name>
    <dbReference type="NCBI Taxonomy" id="1123366"/>
    <lineage>
        <taxon>Bacteria</taxon>
        <taxon>Pseudomonadati</taxon>
        <taxon>Pseudomonadota</taxon>
        <taxon>Alphaproteobacteria</taxon>
        <taxon>Rhodospirillales</taxon>
        <taxon>Thalassospiraceae</taxon>
        <taxon>Thalassospira</taxon>
    </lineage>
</organism>
<dbReference type="Pfam" id="PF25176">
    <property type="entry name" value="DUF7831"/>
    <property type="match status" value="1"/>
</dbReference>
<accession>A0AB72UJC0</accession>
<sequence length="264" mass="29789">MTNQKSSIFWAESKGMIFFSEQTDNTALTQDPDCLFVFDDYIDSQHGCEQHSEMSKSANFVGIPTMLRPGQSSDAFLSDAHFEIWKHTSLPAWRRLFTHAARGGSITWPKQGIGTGCAELYERAPGIAASLERNLDALANKAKFAVSQHIRTRPRLSRKPNGNWDIDSMFQVCRTILTSDRNSAEQNRGVAEIQLRDRHGPWFVCATTEGFEEIEGVFLHRAQIFREPQYFLTAKECELFAFSALAKATGQTVERVCYKFAGNC</sequence>
<name>A0AB72UJC0_9PROT</name>
<evidence type="ECO:0000259" key="1">
    <source>
        <dbReference type="Pfam" id="PF25176"/>
    </source>
</evidence>
<dbReference type="EMBL" id="CP004389">
    <property type="protein sequence ID" value="AJD54288.1"/>
    <property type="molecule type" value="Genomic_DNA"/>
</dbReference>
<dbReference type="AlphaFoldDB" id="A0AB72UJC0"/>
<evidence type="ECO:0000313" key="3">
    <source>
        <dbReference type="Proteomes" id="UP000007127"/>
    </source>
</evidence>
<gene>
    <name evidence="2" type="ORF">TH3_21078</name>
</gene>
<dbReference type="Proteomes" id="UP000007127">
    <property type="component" value="Plasmid"/>
</dbReference>
<keyword evidence="2" id="KW-0614">Plasmid</keyword>
<protein>
    <recommendedName>
        <fullName evidence="1">DUF7831 domain-containing protein</fullName>
    </recommendedName>
</protein>